<dbReference type="Proteomes" id="UP000487117">
    <property type="component" value="Unassembled WGS sequence"/>
</dbReference>
<protein>
    <recommendedName>
        <fullName evidence="7">GtrA/DPMS transmembrane domain-containing protein</fullName>
    </recommendedName>
</protein>
<evidence type="ECO:0000259" key="7">
    <source>
        <dbReference type="Pfam" id="PF04138"/>
    </source>
</evidence>
<dbReference type="PANTHER" id="PTHR38459">
    <property type="entry name" value="PROPHAGE BACTOPRENOL-LINKED GLUCOSE TRANSLOCASE HOMOLOG"/>
    <property type="match status" value="1"/>
</dbReference>
<evidence type="ECO:0000256" key="2">
    <source>
        <dbReference type="ARBA" id="ARBA00009399"/>
    </source>
</evidence>
<feature type="transmembrane region" description="Helical" evidence="6">
    <location>
        <begin position="7"/>
        <end position="28"/>
    </location>
</feature>
<dbReference type="Pfam" id="PF04138">
    <property type="entry name" value="GtrA_DPMS_TM"/>
    <property type="match status" value="1"/>
</dbReference>
<feature type="transmembrane region" description="Helical" evidence="6">
    <location>
        <begin position="97"/>
        <end position="119"/>
    </location>
</feature>
<dbReference type="GO" id="GO:0000271">
    <property type="term" value="P:polysaccharide biosynthetic process"/>
    <property type="evidence" value="ECO:0007669"/>
    <property type="project" value="InterPro"/>
</dbReference>
<comment type="subcellular location">
    <subcellularLocation>
        <location evidence="1">Membrane</location>
        <topology evidence="1">Multi-pass membrane protein</topology>
    </subcellularLocation>
</comment>
<gene>
    <name evidence="8" type="ORF">GAK31_03122</name>
</gene>
<dbReference type="PANTHER" id="PTHR38459:SF1">
    <property type="entry name" value="PROPHAGE BACTOPRENOL-LINKED GLUCOSE TRANSLOCASE HOMOLOG"/>
    <property type="match status" value="1"/>
</dbReference>
<dbReference type="InterPro" id="IPR007267">
    <property type="entry name" value="GtrA_DPMS_TM"/>
</dbReference>
<evidence type="ECO:0000313" key="9">
    <source>
        <dbReference type="Proteomes" id="UP000487117"/>
    </source>
</evidence>
<feature type="transmembrane region" description="Helical" evidence="6">
    <location>
        <begin position="64"/>
        <end position="85"/>
    </location>
</feature>
<evidence type="ECO:0000313" key="8">
    <source>
        <dbReference type="EMBL" id="KAF1014098.1"/>
    </source>
</evidence>
<dbReference type="AlphaFoldDB" id="A0A7V8JL16"/>
<keyword evidence="5 6" id="KW-0472">Membrane</keyword>
<name>A0A7V8JL16_STEMA</name>
<keyword evidence="4 6" id="KW-1133">Transmembrane helix</keyword>
<reference evidence="9" key="1">
    <citation type="journal article" date="2020" name="MBio">
        <title>Horizontal gene transfer to a defensive symbiont with a reduced genome amongst a multipartite beetle microbiome.</title>
        <authorList>
            <person name="Waterworth S.C."/>
            <person name="Florez L.V."/>
            <person name="Rees E.R."/>
            <person name="Hertweck C."/>
            <person name="Kaltenpoth M."/>
            <person name="Kwan J.C."/>
        </authorList>
    </citation>
    <scope>NUCLEOTIDE SEQUENCE [LARGE SCALE GENOMIC DNA]</scope>
</reference>
<comment type="caution">
    <text evidence="8">The sequence shown here is derived from an EMBL/GenBank/DDBJ whole genome shotgun (WGS) entry which is preliminary data.</text>
</comment>
<evidence type="ECO:0000256" key="6">
    <source>
        <dbReference type="SAM" id="Phobius"/>
    </source>
</evidence>
<evidence type="ECO:0000256" key="1">
    <source>
        <dbReference type="ARBA" id="ARBA00004141"/>
    </source>
</evidence>
<evidence type="ECO:0000256" key="3">
    <source>
        <dbReference type="ARBA" id="ARBA00022692"/>
    </source>
</evidence>
<dbReference type="GO" id="GO:0005886">
    <property type="term" value="C:plasma membrane"/>
    <property type="evidence" value="ECO:0007669"/>
    <property type="project" value="TreeGrafter"/>
</dbReference>
<dbReference type="EMBL" id="WNDS01000004">
    <property type="protein sequence ID" value="KAF1014098.1"/>
    <property type="molecule type" value="Genomic_DNA"/>
</dbReference>
<feature type="domain" description="GtrA/DPMS transmembrane" evidence="7">
    <location>
        <begin position="9"/>
        <end position="118"/>
    </location>
</feature>
<organism evidence="8 9">
    <name type="scientific">Stenotrophomonas maltophilia</name>
    <name type="common">Pseudomonas maltophilia</name>
    <name type="synonym">Xanthomonas maltophilia</name>
    <dbReference type="NCBI Taxonomy" id="40324"/>
    <lineage>
        <taxon>Bacteria</taxon>
        <taxon>Pseudomonadati</taxon>
        <taxon>Pseudomonadota</taxon>
        <taxon>Gammaproteobacteria</taxon>
        <taxon>Lysobacterales</taxon>
        <taxon>Lysobacteraceae</taxon>
        <taxon>Stenotrophomonas</taxon>
        <taxon>Stenotrophomonas maltophilia group</taxon>
    </lineage>
</organism>
<dbReference type="InterPro" id="IPR051401">
    <property type="entry name" value="GtrA_CellWall_Glycosyl"/>
</dbReference>
<accession>A0A7V8JL16</accession>
<sequence length="130" mass="14334">MTALATIGRFLISGGINTGATFVLYWVLLLWLSYPVAYAISFVSGIALSYVLNTRFVFRTIFSWLKILAFPLVYLVTYAAGAWVLDLSVRRLDVPAHLAPFVSICVTLPLTFILSKLVLTRIPSSTATNT</sequence>
<keyword evidence="3 6" id="KW-0812">Transmembrane</keyword>
<comment type="similarity">
    <text evidence="2">Belongs to the GtrA family.</text>
</comment>
<evidence type="ECO:0000256" key="5">
    <source>
        <dbReference type="ARBA" id="ARBA00023136"/>
    </source>
</evidence>
<feature type="transmembrane region" description="Helical" evidence="6">
    <location>
        <begin position="34"/>
        <end position="52"/>
    </location>
</feature>
<evidence type="ECO:0000256" key="4">
    <source>
        <dbReference type="ARBA" id="ARBA00022989"/>
    </source>
</evidence>
<proteinExistence type="inferred from homology"/>